<dbReference type="EMBL" id="CP003740">
    <property type="protein sequence ID" value="AGI66480.1"/>
    <property type="molecule type" value="Genomic_DNA"/>
</dbReference>
<dbReference type="Pfam" id="PF07728">
    <property type="entry name" value="AAA_5"/>
    <property type="match status" value="1"/>
</dbReference>
<dbReference type="SUPFAM" id="SSF52540">
    <property type="entry name" value="P-loop containing nucleoside triphosphate hydrolases"/>
    <property type="match status" value="1"/>
</dbReference>
<dbReference type="Gene3D" id="3.40.50.300">
    <property type="entry name" value="P-loop containing nucleotide triphosphate hydrolases"/>
    <property type="match status" value="1"/>
</dbReference>
<accession>M9R9T2</accession>
<evidence type="ECO:0000313" key="3">
    <source>
        <dbReference type="Proteomes" id="UP000005307"/>
    </source>
</evidence>
<dbReference type="InterPro" id="IPR003593">
    <property type="entry name" value="AAA+_ATPase"/>
</dbReference>
<dbReference type="OrthoDB" id="9783370at2"/>
<feature type="domain" description="AAA+ ATPase" evidence="1">
    <location>
        <begin position="32"/>
        <end position="199"/>
    </location>
</feature>
<dbReference type="InterPro" id="IPR011704">
    <property type="entry name" value="ATPase_dyneun-rel_AAA"/>
</dbReference>
<evidence type="ECO:0000259" key="1">
    <source>
        <dbReference type="SMART" id="SM00382"/>
    </source>
</evidence>
<dbReference type="HOGENOM" id="CLU_051820_1_0_5"/>
<dbReference type="CDD" id="cd00009">
    <property type="entry name" value="AAA"/>
    <property type="match status" value="1"/>
</dbReference>
<organism evidence="2 3">
    <name type="scientific">Octadecabacter antarcticus 307</name>
    <dbReference type="NCBI Taxonomy" id="391626"/>
    <lineage>
        <taxon>Bacteria</taxon>
        <taxon>Pseudomonadati</taxon>
        <taxon>Pseudomonadota</taxon>
        <taxon>Alphaproteobacteria</taxon>
        <taxon>Rhodobacterales</taxon>
        <taxon>Roseobacteraceae</taxon>
        <taxon>Octadecabacter</taxon>
    </lineage>
</organism>
<dbReference type="PANTHER" id="PTHR42759">
    <property type="entry name" value="MOXR FAMILY PROTEIN"/>
    <property type="match status" value="1"/>
</dbReference>
<dbReference type="STRING" id="391626.OAN307_c07550"/>
<dbReference type="GO" id="GO:0016887">
    <property type="term" value="F:ATP hydrolysis activity"/>
    <property type="evidence" value="ECO:0007669"/>
    <property type="project" value="InterPro"/>
</dbReference>
<dbReference type="GO" id="GO:0005524">
    <property type="term" value="F:ATP binding"/>
    <property type="evidence" value="ECO:0007669"/>
    <property type="project" value="InterPro"/>
</dbReference>
<dbReference type="PANTHER" id="PTHR42759:SF1">
    <property type="entry name" value="MAGNESIUM-CHELATASE SUBUNIT CHLD"/>
    <property type="match status" value="1"/>
</dbReference>
<dbReference type="InterPro" id="IPR027417">
    <property type="entry name" value="P-loop_NTPase"/>
</dbReference>
<dbReference type="Proteomes" id="UP000005307">
    <property type="component" value="Chromosome"/>
</dbReference>
<keyword evidence="3" id="KW-1185">Reference proteome</keyword>
<dbReference type="SMART" id="SM00382">
    <property type="entry name" value="AAA"/>
    <property type="match status" value="1"/>
</dbReference>
<evidence type="ECO:0000313" key="2">
    <source>
        <dbReference type="EMBL" id="AGI66480.1"/>
    </source>
</evidence>
<dbReference type="RefSeq" id="WP_015498527.1">
    <property type="nucleotide sequence ID" value="NC_020911.1"/>
</dbReference>
<dbReference type="InterPro" id="IPR050764">
    <property type="entry name" value="CbbQ/NirQ/NorQ/GpvN"/>
</dbReference>
<name>M9R9T2_9RHOB</name>
<proteinExistence type="predicted"/>
<dbReference type="AlphaFoldDB" id="M9R9T2"/>
<sequence length="292" mass="31711">MTSWTNLQTALATTGYIASDDLATALHIAITLGRPLLLEGAAGVGKTEVARALAKVHDTQLIRLQCYEGLDASQAIYEWNYQRQLLSIRAASEAGETGSAVEARIFSEDYLLERPLLKAIRQDIPPVLLIDEIDRADEEFEAYLLEVLSEFQITVPELGTITATTRPLVILTANGTRDLSDALRRRCIYAHVDYPDRQTELAILASRCPEIEAHLSAQIVGFVQKLRAEELEKVPGIAEMLDFAAALAGLGIKDLTTNPVVLHAALATLLKTQSDRAAVPTEVAARIAGKAA</sequence>
<protein>
    <recommendedName>
        <fullName evidence="1">AAA+ ATPase domain-containing protein</fullName>
    </recommendedName>
</protein>
<reference evidence="2 3" key="1">
    <citation type="journal article" date="2013" name="PLoS ONE">
        <title>Poles Apart: Arctic and Antarctic Octadecabacter strains Share High Genome Plasticity and a New Type of Xanthorhodopsin.</title>
        <authorList>
            <person name="Vollmers J."/>
            <person name="Voget S."/>
            <person name="Dietrich S."/>
            <person name="Gollnow K."/>
            <person name="Smits M."/>
            <person name="Meyer K."/>
            <person name="Brinkhoff T."/>
            <person name="Simon M."/>
            <person name="Daniel R."/>
        </authorList>
    </citation>
    <scope>NUCLEOTIDE SEQUENCE [LARGE SCALE GENOMIC DNA]</scope>
    <source>
        <strain evidence="2 3">307</strain>
    </source>
</reference>
<gene>
    <name evidence="2" type="ORF">OAN307_c07550</name>
</gene>
<dbReference type="KEGG" id="oat:OAN307_c07550"/>
<dbReference type="eggNOG" id="COG0714">
    <property type="taxonomic scope" value="Bacteria"/>
</dbReference>